<evidence type="ECO:0000313" key="3">
    <source>
        <dbReference type="EMBL" id="ADV42084.1"/>
    </source>
</evidence>
<sequence length="146" mass="16671">MKEIQFNHTLPIQLRFNDVDKFGHVNNTVYFSFCDLGKTEYFASVCPDVNWEKDGIVVVHIEADFLAQIYGSDPIAIQTAVTEIGTKSFHLAQRVVNTETKEVKCTCTSVMVTYDLIKHESKPLTDKWIEAICKFEGKDLRKHQLG</sequence>
<organism evidence="3 4">
    <name type="scientific">Bacteroides helcogenes (strain ATCC 35417 / DSM 20613 / JCM 6297 / CCUG 15421 / P 36-108)</name>
    <dbReference type="NCBI Taxonomy" id="693979"/>
    <lineage>
        <taxon>Bacteria</taxon>
        <taxon>Pseudomonadati</taxon>
        <taxon>Bacteroidota</taxon>
        <taxon>Bacteroidia</taxon>
        <taxon>Bacteroidales</taxon>
        <taxon>Bacteroidaceae</taxon>
        <taxon>Bacteroides</taxon>
    </lineage>
</organism>
<gene>
    <name evidence="3" type="ordered locus">Bache_0054</name>
</gene>
<keyword evidence="4" id="KW-1185">Reference proteome</keyword>
<dbReference type="CDD" id="cd00586">
    <property type="entry name" value="4HBT"/>
    <property type="match status" value="1"/>
</dbReference>
<dbReference type="RefSeq" id="WP_013545722.1">
    <property type="nucleotide sequence ID" value="NC_014933.1"/>
</dbReference>
<accession>E6SRS5</accession>
<comment type="similarity">
    <text evidence="1">Belongs to the 4-hydroxybenzoyl-CoA thioesterase family.</text>
</comment>
<dbReference type="Proteomes" id="UP000008630">
    <property type="component" value="Chromosome"/>
</dbReference>
<evidence type="ECO:0000256" key="2">
    <source>
        <dbReference type="ARBA" id="ARBA00022801"/>
    </source>
</evidence>
<evidence type="ECO:0000313" key="4">
    <source>
        <dbReference type="Proteomes" id="UP000008630"/>
    </source>
</evidence>
<reference key="1">
    <citation type="submission" date="2010-11" db="EMBL/GenBank/DDBJ databases">
        <title>The complete genome of Bacteroides helcogenes P 36-108.</title>
        <authorList>
            <consortium name="US DOE Joint Genome Institute (JGI-PGF)"/>
            <person name="Lucas S."/>
            <person name="Copeland A."/>
            <person name="Lapidus A."/>
            <person name="Bruce D."/>
            <person name="Goodwin L."/>
            <person name="Pitluck S."/>
            <person name="Kyrpides N."/>
            <person name="Mavromatis K."/>
            <person name="Ivanova N."/>
            <person name="Zeytun A."/>
            <person name="Brettin T."/>
            <person name="Detter J.C."/>
            <person name="Tapia R."/>
            <person name="Han C."/>
            <person name="Land M."/>
            <person name="Hauser L."/>
            <person name="Markowitz V."/>
            <person name="Cheng J.-F."/>
            <person name="Hugenholtz P."/>
            <person name="Woyke T."/>
            <person name="Wu D."/>
            <person name="Gronow S."/>
            <person name="Wellnitz S."/>
            <person name="Brambilla E."/>
            <person name="Klenk H.-P."/>
            <person name="Eisen J.A."/>
        </authorList>
    </citation>
    <scope>NUCLEOTIDE SEQUENCE</scope>
    <source>
        <strain>P 36-108</strain>
    </source>
</reference>
<dbReference type="GO" id="GO:0047617">
    <property type="term" value="F:fatty acyl-CoA hydrolase activity"/>
    <property type="evidence" value="ECO:0007669"/>
    <property type="project" value="TreeGrafter"/>
</dbReference>
<name>E6SRS5_BACT6</name>
<protein>
    <submittedName>
        <fullName evidence="3">Thioesterase superfamily protein</fullName>
    </submittedName>
</protein>
<keyword evidence="2" id="KW-0378">Hydrolase</keyword>
<dbReference type="InterPro" id="IPR050563">
    <property type="entry name" value="4-hydroxybenzoyl-CoA_TE"/>
</dbReference>
<dbReference type="HOGENOM" id="CLU_101141_2_2_10"/>
<dbReference type="PANTHER" id="PTHR31793:SF27">
    <property type="entry name" value="NOVEL THIOESTERASE SUPERFAMILY DOMAIN AND SAPOSIN A-TYPE DOMAIN CONTAINING PROTEIN (0610012H03RIK)"/>
    <property type="match status" value="1"/>
</dbReference>
<dbReference type="Gene3D" id="3.10.129.10">
    <property type="entry name" value="Hotdog Thioesterase"/>
    <property type="match status" value="1"/>
</dbReference>
<dbReference type="Pfam" id="PF13279">
    <property type="entry name" value="4HBT_2"/>
    <property type="match status" value="1"/>
</dbReference>
<dbReference type="EMBL" id="CP002352">
    <property type="protein sequence ID" value="ADV42084.1"/>
    <property type="molecule type" value="Genomic_DNA"/>
</dbReference>
<dbReference type="PANTHER" id="PTHR31793">
    <property type="entry name" value="4-HYDROXYBENZOYL-COA THIOESTERASE FAMILY MEMBER"/>
    <property type="match status" value="1"/>
</dbReference>
<dbReference type="KEGG" id="bhl:Bache_0054"/>
<evidence type="ECO:0000256" key="1">
    <source>
        <dbReference type="ARBA" id="ARBA00005953"/>
    </source>
</evidence>
<reference evidence="3 4" key="2">
    <citation type="journal article" date="2011" name="Stand. Genomic Sci.">
        <title>Complete genome sequence of Bacteroides helcogenes type strain (P 36-108).</title>
        <authorList>
            <person name="Pati A."/>
            <person name="Gronow S."/>
            <person name="Zeytun A."/>
            <person name="Lapidus A."/>
            <person name="Nolan M."/>
            <person name="Hammon N."/>
            <person name="Deshpande S."/>
            <person name="Cheng J.F."/>
            <person name="Tapia R."/>
            <person name="Han C."/>
            <person name="Goodwin L."/>
            <person name="Pitluck S."/>
            <person name="Liolios K."/>
            <person name="Pagani I."/>
            <person name="Ivanova N."/>
            <person name="Mavromatis K."/>
            <person name="Chen A."/>
            <person name="Palaniappan K."/>
            <person name="Land M."/>
            <person name="Hauser L."/>
            <person name="Chang Y.J."/>
            <person name="Jeffries C.D."/>
            <person name="Detter J.C."/>
            <person name="Brambilla E."/>
            <person name="Rohde M."/>
            <person name="Goker M."/>
            <person name="Woyke T."/>
            <person name="Bristow J."/>
            <person name="Eisen J.A."/>
            <person name="Markowitz V."/>
            <person name="Hugenholtz P."/>
            <person name="Kyrpides N.C."/>
            <person name="Klenk H.P."/>
            <person name="Lucas S."/>
        </authorList>
    </citation>
    <scope>NUCLEOTIDE SEQUENCE [LARGE SCALE GENOMIC DNA]</scope>
    <source>
        <strain evidence="4">ATCC 35417 / DSM 20613 / JCM 6297 / CCUG 15421 / P 36-108</strain>
    </source>
</reference>
<dbReference type="SUPFAM" id="SSF54637">
    <property type="entry name" value="Thioesterase/thiol ester dehydrase-isomerase"/>
    <property type="match status" value="1"/>
</dbReference>
<dbReference type="PATRIC" id="fig|693979.3.peg.58"/>
<dbReference type="OrthoDB" id="9791529at2"/>
<dbReference type="STRING" id="693979.Bache_0054"/>
<dbReference type="eggNOG" id="COG0824">
    <property type="taxonomic scope" value="Bacteria"/>
</dbReference>
<proteinExistence type="inferred from homology"/>
<dbReference type="AlphaFoldDB" id="E6SRS5"/>
<dbReference type="InterPro" id="IPR029069">
    <property type="entry name" value="HotDog_dom_sf"/>
</dbReference>